<dbReference type="RefSeq" id="XP_018687432.1">
    <property type="nucleotide sequence ID" value="XM_018843105.1"/>
</dbReference>
<dbReference type="EMBL" id="LVYI01000015">
    <property type="protein sequence ID" value="OAP54065.1"/>
    <property type="molecule type" value="Genomic_DNA"/>
</dbReference>
<dbReference type="OrthoDB" id="4154404at2759"/>
<gene>
    <name evidence="1" type="ORF">AYL99_11599</name>
</gene>
<reference evidence="1 2" key="1">
    <citation type="submission" date="2016-04" db="EMBL/GenBank/DDBJ databases">
        <title>Draft genome of Fonsecaea erecta CBS 125763.</title>
        <authorList>
            <person name="Weiss V.A."/>
            <person name="Vicente V.A."/>
            <person name="Raittz R.T."/>
            <person name="Moreno L.F."/>
            <person name="De Souza E.M."/>
            <person name="Pedrosa F.O."/>
            <person name="Steffens M.B."/>
            <person name="Faoro H."/>
            <person name="Tadra-Sfeir M.Z."/>
            <person name="Najafzadeh M.J."/>
            <person name="Felipe M.S."/>
            <person name="Teixeira M."/>
            <person name="Sun J."/>
            <person name="Xi L."/>
            <person name="Gomes R."/>
            <person name="De Azevedo C.M."/>
            <person name="Salgado C.G."/>
            <person name="Da Silva M.B."/>
            <person name="Nascimento M.F."/>
            <person name="Queiroz-Telles F."/>
            <person name="Attili D.S."/>
            <person name="Gorbushina A."/>
        </authorList>
    </citation>
    <scope>NUCLEOTIDE SEQUENCE [LARGE SCALE GENOMIC DNA]</scope>
    <source>
        <strain evidence="1 2">CBS 125763</strain>
    </source>
</reference>
<sequence>MPICILKDGTRTIPDLVTAVSSVVTRQTVGQIYETGACIRGLKTRPGTSCRSRKNILRRGKKSECSVGASSSNSNDITFTKNFYLGYPPSMDLANTSGFVGCALFFEGIARNLPLNSVTEYGPVTYGQTLQDACVNDLMSQAKTQVQMLGSTNDLDNRSVYTALQTIMEASPPQSCQTIATVTWGTIVRKEITGPHVSSGTKYNIALIETPTNTSEGVSRDITPFSYSITPVLTVFYSASAPSNAQGKALPEAHPTCVTVVEGSTLVQQSNDAGMMGLPRSMIAFPLGLSILALV</sequence>
<dbReference type="STRING" id="1367422.A0A178Z4Q1"/>
<keyword evidence="2" id="KW-1185">Reference proteome</keyword>
<proteinExistence type="predicted"/>
<organism evidence="1 2">
    <name type="scientific">Fonsecaea erecta</name>
    <dbReference type="NCBI Taxonomy" id="1367422"/>
    <lineage>
        <taxon>Eukaryota</taxon>
        <taxon>Fungi</taxon>
        <taxon>Dikarya</taxon>
        <taxon>Ascomycota</taxon>
        <taxon>Pezizomycotina</taxon>
        <taxon>Eurotiomycetes</taxon>
        <taxon>Chaetothyriomycetidae</taxon>
        <taxon>Chaetothyriales</taxon>
        <taxon>Herpotrichiellaceae</taxon>
        <taxon>Fonsecaea</taxon>
    </lineage>
</organism>
<name>A0A178Z4Q1_9EURO</name>
<evidence type="ECO:0000313" key="1">
    <source>
        <dbReference type="EMBL" id="OAP54065.1"/>
    </source>
</evidence>
<dbReference type="Proteomes" id="UP000078343">
    <property type="component" value="Unassembled WGS sequence"/>
</dbReference>
<protein>
    <submittedName>
        <fullName evidence="1">Uncharacterized protein</fullName>
    </submittedName>
</protein>
<comment type="caution">
    <text evidence="1">The sequence shown here is derived from an EMBL/GenBank/DDBJ whole genome shotgun (WGS) entry which is preliminary data.</text>
</comment>
<accession>A0A178Z4Q1</accession>
<dbReference type="GeneID" id="30015767"/>
<dbReference type="AlphaFoldDB" id="A0A178Z4Q1"/>
<evidence type="ECO:0000313" key="2">
    <source>
        <dbReference type="Proteomes" id="UP000078343"/>
    </source>
</evidence>